<evidence type="ECO:0000313" key="3">
    <source>
        <dbReference type="EMBL" id="CDW25249.1"/>
    </source>
</evidence>
<protein>
    <submittedName>
        <fullName evidence="3">Uncharacterized protein</fullName>
    </submittedName>
</protein>
<dbReference type="AlphaFoldDB" id="A0A0K2TH16"/>
<proteinExistence type="predicted"/>
<feature type="chain" id="PRO_5005487797" evidence="2">
    <location>
        <begin position="31"/>
        <end position="101"/>
    </location>
</feature>
<name>A0A0K2TH16_LEPSM</name>
<keyword evidence="2" id="KW-0732">Signal</keyword>
<evidence type="ECO:0000256" key="2">
    <source>
        <dbReference type="SAM" id="SignalP"/>
    </source>
</evidence>
<sequence length="101" mass="11321">MLALTKRESLLTIFSCLIVLLTLCVLQSDAGPIDDVEDYVNSKCVSSNQCHFFEYCDIMSFKCRFTDWFIALIIGLPIAVIAGICVCCLCCPFCCLYSMFC</sequence>
<reference evidence="3" key="1">
    <citation type="submission" date="2014-05" db="EMBL/GenBank/DDBJ databases">
        <authorList>
            <person name="Chronopoulou M."/>
        </authorList>
    </citation>
    <scope>NUCLEOTIDE SEQUENCE</scope>
    <source>
        <tissue evidence="3">Whole organism</tissue>
    </source>
</reference>
<keyword evidence="1" id="KW-0812">Transmembrane</keyword>
<organism evidence="3">
    <name type="scientific">Lepeophtheirus salmonis</name>
    <name type="common">Salmon louse</name>
    <name type="synonym">Caligus salmonis</name>
    <dbReference type="NCBI Taxonomy" id="72036"/>
    <lineage>
        <taxon>Eukaryota</taxon>
        <taxon>Metazoa</taxon>
        <taxon>Ecdysozoa</taxon>
        <taxon>Arthropoda</taxon>
        <taxon>Crustacea</taxon>
        <taxon>Multicrustacea</taxon>
        <taxon>Hexanauplia</taxon>
        <taxon>Copepoda</taxon>
        <taxon>Siphonostomatoida</taxon>
        <taxon>Caligidae</taxon>
        <taxon>Lepeophtheirus</taxon>
    </lineage>
</organism>
<keyword evidence="1" id="KW-1133">Transmembrane helix</keyword>
<accession>A0A0K2TH16</accession>
<feature type="transmembrane region" description="Helical" evidence="1">
    <location>
        <begin position="68"/>
        <end position="100"/>
    </location>
</feature>
<keyword evidence="1" id="KW-0472">Membrane</keyword>
<dbReference type="EMBL" id="HACA01007888">
    <property type="protein sequence ID" value="CDW25249.1"/>
    <property type="molecule type" value="Transcribed_RNA"/>
</dbReference>
<evidence type="ECO:0000256" key="1">
    <source>
        <dbReference type="SAM" id="Phobius"/>
    </source>
</evidence>
<feature type="signal peptide" evidence="2">
    <location>
        <begin position="1"/>
        <end position="30"/>
    </location>
</feature>